<accession>A0A9N9SMI2</accession>
<evidence type="ECO:0000259" key="2">
    <source>
        <dbReference type="Pfam" id="PF00899"/>
    </source>
</evidence>
<dbReference type="EMBL" id="OU896713">
    <property type="protein sequence ID" value="CAG9823641.1"/>
    <property type="molecule type" value="Genomic_DNA"/>
</dbReference>
<dbReference type="Proteomes" id="UP001153737">
    <property type="component" value="Chromosome 7"/>
</dbReference>
<reference evidence="3" key="2">
    <citation type="submission" date="2022-10" db="EMBL/GenBank/DDBJ databases">
        <authorList>
            <consortium name="ENA_rothamsted_submissions"/>
            <consortium name="culmorum"/>
            <person name="King R."/>
        </authorList>
    </citation>
    <scope>NUCLEOTIDE SEQUENCE</scope>
</reference>
<evidence type="ECO:0000313" key="3">
    <source>
        <dbReference type="EMBL" id="CAG9823641.1"/>
    </source>
</evidence>
<proteinExistence type="inferred from homology"/>
<dbReference type="SUPFAM" id="SSF69572">
    <property type="entry name" value="Activating enzymes of the ubiquitin-like proteins"/>
    <property type="match status" value="1"/>
</dbReference>
<keyword evidence="4" id="KW-1185">Reference proteome</keyword>
<dbReference type="InterPro" id="IPR045886">
    <property type="entry name" value="ThiF/MoeB/HesA"/>
</dbReference>
<dbReference type="Gene3D" id="3.40.50.720">
    <property type="entry name" value="NAD(P)-binding Rossmann-like Domain"/>
    <property type="match status" value="1"/>
</dbReference>
<dbReference type="GO" id="GO:0016925">
    <property type="term" value="P:protein sumoylation"/>
    <property type="evidence" value="ECO:0007669"/>
    <property type="project" value="TreeGrafter"/>
</dbReference>
<dbReference type="OrthoDB" id="412647at2759"/>
<feature type="domain" description="THIF-type NAD/FAD binding fold" evidence="2">
    <location>
        <begin position="20"/>
        <end position="333"/>
    </location>
</feature>
<dbReference type="GO" id="GO:0019948">
    <property type="term" value="F:SUMO activating enzyme activity"/>
    <property type="evidence" value="ECO:0007669"/>
    <property type="project" value="TreeGrafter"/>
</dbReference>
<evidence type="ECO:0000313" key="4">
    <source>
        <dbReference type="Proteomes" id="UP001153737"/>
    </source>
</evidence>
<evidence type="ECO:0000256" key="1">
    <source>
        <dbReference type="ARBA" id="ARBA00005673"/>
    </source>
</evidence>
<dbReference type="PANTHER" id="PTHR10953">
    <property type="entry name" value="UBIQUITIN-ACTIVATING ENZYME E1"/>
    <property type="match status" value="1"/>
</dbReference>
<dbReference type="InterPro" id="IPR000594">
    <property type="entry name" value="ThiF_NAD_FAD-bd"/>
</dbReference>
<organism evidence="3 4">
    <name type="scientific">Phaedon cochleariae</name>
    <name type="common">Mustard beetle</name>
    <dbReference type="NCBI Taxonomy" id="80249"/>
    <lineage>
        <taxon>Eukaryota</taxon>
        <taxon>Metazoa</taxon>
        <taxon>Ecdysozoa</taxon>
        <taxon>Arthropoda</taxon>
        <taxon>Hexapoda</taxon>
        <taxon>Insecta</taxon>
        <taxon>Pterygota</taxon>
        <taxon>Neoptera</taxon>
        <taxon>Endopterygota</taxon>
        <taxon>Coleoptera</taxon>
        <taxon>Polyphaga</taxon>
        <taxon>Cucujiformia</taxon>
        <taxon>Chrysomeloidea</taxon>
        <taxon>Chrysomelidae</taxon>
        <taxon>Chrysomelinae</taxon>
        <taxon>Chrysomelini</taxon>
        <taxon>Phaedon</taxon>
    </lineage>
</organism>
<comment type="similarity">
    <text evidence="1">Belongs to the ubiquitin-activating E1 family.</text>
</comment>
<dbReference type="GO" id="GO:0031510">
    <property type="term" value="C:SUMO activating enzyme complex"/>
    <property type="evidence" value="ECO:0007669"/>
    <property type="project" value="TreeGrafter"/>
</dbReference>
<reference evidence="3" key="1">
    <citation type="submission" date="2022-01" db="EMBL/GenBank/DDBJ databases">
        <authorList>
            <person name="King R."/>
        </authorList>
    </citation>
    <scope>NUCLEOTIDE SEQUENCE</scope>
</reference>
<dbReference type="InterPro" id="IPR035985">
    <property type="entry name" value="Ubiquitin-activating_enz"/>
</dbReference>
<dbReference type="GO" id="GO:0005737">
    <property type="term" value="C:cytoplasm"/>
    <property type="evidence" value="ECO:0007669"/>
    <property type="project" value="TreeGrafter"/>
</dbReference>
<sequence>MSAGTENKDKQLSAVEAELYDRQIRLWGIESQEKLRAANVLLINIRALGSEIAKNILLSGINSLTILDDGMVTQDEQSKNFLLNRDSIGKKIAEEVLLKAQALNPLVKIVADTDSPSSKDQSFYKNFTIIVATSIKSDLLLKIDKTCRANNVQLIFGDVFGTFGYCVADFQEHEYHEDQVQLSGKKRNHEGVEKTTVKVQGTINYPELNKVIILPNRKQNADSIKKMKRRNELFFLMLALIEFRNKHNRNPSDASRKVDLKALQSIKKDIFELYQVDESKSKLSEDIFGIVFGEVVPVCAVLGGIISQEVIKAVSHKEVPINNVFLFDPVTYDGKEETIGA</sequence>
<protein>
    <recommendedName>
        <fullName evidence="2">THIF-type NAD/FAD binding fold domain-containing protein</fullName>
    </recommendedName>
</protein>
<gene>
    <name evidence="3" type="ORF">PHAECO_LOCUS10718</name>
</gene>
<dbReference type="Pfam" id="PF00899">
    <property type="entry name" value="ThiF"/>
    <property type="match status" value="1"/>
</dbReference>
<dbReference type="PANTHER" id="PTHR10953:SF162">
    <property type="entry name" value="SUMO-ACTIVATING ENZYME SUBUNIT 1"/>
    <property type="match status" value="1"/>
</dbReference>
<dbReference type="AlphaFoldDB" id="A0A9N9SMI2"/>
<name>A0A9N9SMI2_PHACE</name>